<comment type="caution">
    <text evidence="3">The sequence shown here is derived from an EMBL/GenBank/DDBJ whole genome shotgun (WGS) entry which is preliminary data.</text>
</comment>
<reference evidence="4" key="1">
    <citation type="journal article" date="2023" name="Commun. Biol.">
        <title>Genome analysis of Parmales, the sister group of diatoms, reveals the evolutionary specialization of diatoms from phago-mixotrophs to photoautotrophs.</title>
        <authorList>
            <person name="Ban H."/>
            <person name="Sato S."/>
            <person name="Yoshikawa S."/>
            <person name="Yamada K."/>
            <person name="Nakamura Y."/>
            <person name="Ichinomiya M."/>
            <person name="Sato N."/>
            <person name="Blanc-Mathieu R."/>
            <person name="Endo H."/>
            <person name="Kuwata A."/>
            <person name="Ogata H."/>
        </authorList>
    </citation>
    <scope>NUCLEOTIDE SEQUENCE [LARGE SCALE GENOMIC DNA]</scope>
    <source>
        <strain evidence="4">NIES 3701</strain>
    </source>
</reference>
<sequence>MSVASNAACETSLDPSTQLMGLPDPEPDPWYLKNIIGLSVRSTICQTESCGSFAVALWCTQRSRETWYTCESCQETDFGGWPEGHRPPVATLPPVATIPAVTIPAATIPAATIPVATTTTTLPVATLPIVVSETAPESFAAFAPAPSPLSSPPNPQSPKPLQTPLSPPAMASSPYTSSSLPQSLLTHGDNPLATPPAKPAPAITPAAPEKKERKPRRKSTPFSKEEVNAICWGVQQDKINGKKNTSWDNILSSYSHIFQFRLKHDLQAKYSQLKKKETILKDPTEPPPAPAPSSPPLLHPDMAAAPTLTPDPTLDSSKLSSVPTHSRPGTLVLCPKTKDGILKGAVMKVISQSKNWVKCEVQGKLVCFPLGTLDLVDKFSGPVVPVARVVAPVASIAPVALVASVGPVQSVQSIASASKGASQEEDDDDMSAMTEESSFDSVLVPSTEIQPPPPISPRIVNAMAVNSNAVAHATAEQALHIARMPHDETMNAAAANDALKAAQLAIAASQLAKNAISAARLTETSLADTAKNVVEAVEKVMQTSEAAAFAATAAAVVGLPAAFTDEPKAEAEKKDEGEDEGVWDIEIVYSNKVTTSVDAEICETPDCGLPACAMWRCKDETWKTCESCQVTDFGGWPVNVGDGLPPPNDPSTSKSGKVGDHKLLDDPYELADTPQPPSGSFEVKKPVPSVFMDTDSDSDDGKGKGQKRPAEISAEGVGIVSPSPKKKATKSKKLTEIEKKWEAEARKFDKNAKIILTMQPAIELVHKELRRKGEPMTITEIHTLLKAVVPAPMLKRVLEKMVENGLENRKKKPLPDALRTKSGSATGNASNAVYYIFEEPARTAYEQNETVAEFEVVKENNRQIFKEAASMQSEAEKLESQPKNDALDAIIEEKEQELRELDEDVKHAKAFFTDAKTRAKIVRALDQIVAEWKKRKSKCLSALTLLDSASDGTISLKKCLKGDGQMVIESDEATVKEKLAAAAGGNGKFGKKKGLMSRKKKNEMKTTEEPVFVALVLDRESAHGIKRVYSQIE</sequence>
<feature type="region of interest" description="Disordered" evidence="2">
    <location>
        <begin position="639"/>
        <end position="732"/>
    </location>
</feature>
<organism evidence="3 4">
    <name type="scientific">Triparma strigata</name>
    <dbReference type="NCBI Taxonomy" id="1606541"/>
    <lineage>
        <taxon>Eukaryota</taxon>
        <taxon>Sar</taxon>
        <taxon>Stramenopiles</taxon>
        <taxon>Ochrophyta</taxon>
        <taxon>Bolidophyceae</taxon>
        <taxon>Parmales</taxon>
        <taxon>Triparmaceae</taxon>
        <taxon>Triparma</taxon>
    </lineage>
</organism>
<gene>
    <name evidence="3" type="ORF">TrST_g1094</name>
</gene>
<feature type="compositionally biased region" description="Low complexity" evidence="2">
    <location>
        <begin position="159"/>
        <end position="185"/>
    </location>
</feature>
<evidence type="ECO:0000313" key="3">
    <source>
        <dbReference type="EMBL" id="GMH99945.1"/>
    </source>
</evidence>
<feature type="region of interest" description="Disordered" evidence="2">
    <location>
        <begin position="279"/>
        <end position="326"/>
    </location>
</feature>
<accession>A0A9W7C5B9</accession>
<feature type="coiled-coil region" evidence="1">
    <location>
        <begin position="861"/>
        <end position="911"/>
    </location>
</feature>
<dbReference type="EMBL" id="BRXY01000559">
    <property type="protein sequence ID" value="GMH99945.1"/>
    <property type="molecule type" value="Genomic_DNA"/>
</dbReference>
<evidence type="ECO:0000313" key="4">
    <source>
        <dbReference type="Proteomes" id="UP001165085"/>
    </source>
</evidence>
<evidence type="ECO:0000256" key="1">
    <source>
        <dbReference type="SAM" id="Coils"/>
    </source>
</evidence>
<keyword evidence="4" id="KW-1185">Reference proteome</keyword>
<proteinExistence type="predicted"/>
<feature type="compositionally biased region" description="Pro residues" evidence="2">
    <location>
        <begin position="285"/>
        <end position="298"/>
    </location>
</feature>
<feature type="compositionally biased region" description="Polar residues" evidence="2">
    <location>
        <begin position="314"/>
        <end position="324"/>
    </location>
</feature>
<dbReference type="OrthoDB" id="46724at2759"/>
<name>A0A9W7C5B9_9STRA</name>
<keyword evidence="1" id="KW-0175">Coiled coil</keyword>
<dbReference type="AlphaFoldDB" id="A0A9W7C5B9"/>
<evidence type="ECO:0000256" key="2">
    <source>
        <dbReference type="SAM" id="MobiDB-lite"/>
    </source>
</evidence>
<dbReference type="Proteomes" id="UP001165085">
    <property type="component" value="Unassembled WGS sequence"/>
</dbReference>
<feature type="compositionally biased region" description="Pro residues" evidence="2">
    <location>
        <begin position="145"/>
        <end position="158"/>
    </location>
</feature>
<feature type="region of interest" description="Disordered" evidence="2">
    <location>
        <begin position="142"/>
        <end position="224"/>
    </location>
</feature>
<feature type="region of interest" description="Disordered" evidence="2">
    <location>
        <begin position="415"/>
        <end position="436"/>
    </location>
</feature>
<dbReference type="PANTHER" id="PTHR48148:SF3">
    <property type="entry name" value="KERATINOCYTE PROLINE-RICH PROTEIN"/>
    <property type="match status" value="1"/>
</dbReference>
<protein>
    <submittedName>
        <fullName evidence="3">Uncharacterized protein</fullName>
    </submittedName>
</protein>
<dbReference type="PANTHER" id="PTHR48148">
    <property type="entry name" value="KERATINOCYTE PROLINE-RICH PROTEIN"/>
    <property type="match status" value="1"/>
</dbReference>